<dbReference type="RefSeq" id="WP_231387485.1">
    <property type="nucleotide sequence ID" value="NZ_JAQMTU010000124.1"/>
</dbReference>
<proteinExistence type="predicted"/>
<evidence type="ECO:0000313" key="2">
    <source>
        <dbReference type="Proteomes" id="UP001212123"/>
    </source>
</evidence>
<evidence type="ECO:0000313" key="1">
    <source>
        <dbReference type="EMBL" id="MDB9488648.1"/>
    </source>
</evidence>
<protein>
    <submittedName>
        <fullName evidence="1">Uncharacterized protein</fullName>
    </submittedName>
</protein>
<accession>A0ABT5AAK5</accession>
<keyword evidence="2" id="KW-1185">Reference proteome</keyword>
<gene>
    <name evidence="1" type="ORF">PN492_19190</name>
</gene>
<dbReference type="EMBL" id="JAQMTU010000124">
    <property type="protein sequence ID" value="MDB9488648.1"/>
    <property type="molecule type" value="Genomic_DNA"/>
</dbReference>
<reference evidence="1 2" key="1">
    <citation type="submission" date="2023-01" db="EMBL/GenBank/DDBJ databases">
        <title>Genomes from the Australian National Cyanobacteria Reference Collection.</title>
        <authorList>
            <person name="Willis A."/>
            <person name="Lee E.M.F."/>
        </authorList>
    </citation>
    <scope>NUCLEOTIDE SEQUENCE [LARGE SCALE GENOMIC DNA]</scope>
    <source>
        <strain evidence="1 2">CS-537/01</strain>
    </source>
</reference>
<name>A0ABT5AAK5_9CYAN</name>
<organism evidence="1 2">
    <name type="scientific">Dolichospermum circinale CS-537/01</name>
    <dbReference type="NCBI Taxonomy" id="3021739"/>
    <lineage>
        <taxon>Bacteria</taxon>
        <taxon>Bacillati</taxon>
        <taxon>Cyanobacteriota</taxon>
        <taxon>Cyanophyceae</taxon>
        <taxon>Nostocales</taxon>
        <taxon>Aphanizomenonaceae</taxon>
        <taxon>Dolichospermum</taxon>
        <taxon>Dolichospermum circinale</taxon>
    </lineage>
</organism>
<dbReference type="Proteomes" id="UP001212123">
    <property type="component" value="Unassembled WGS sequence"/>
</dbReference>
<comment type="caution">
    <text evidence="1">The sequence shown here is derived from an EMBL/GenBank/DDBJ whole genome shotgun (WGS) entry which is preliminary data.</text>
</comment>
<sequence>MSVNSDEMFFGTLTNQEYDVEYEKVDIVRKHISKFNEFLPNQNMIDRLQTALDLGQKICNSDASFYFHELKEAELMEKGYDWYTAHSMAIAYYSVSPYSLYHPEVIKAYPEDFNRNWRKAWGIDS</sequence>